<reference evidence="4 5" key="1">
    <citation type="submission" date="2018-07" db="EMBL/GenBank/DDBJ databases">
        <title>Rhodosalinus sp. strain E84T genomic sequence and assembly.</title>
        <authorList>
            <person name="Liu Z.-W."/>
            <person name="Lu D.-C."/>
        </authorList>
    </citation>
    <scope>NUCLEOTIDE SEQUENCE [LARGE SCALE GENOMIC DNA]</scope>
    <source>
        <strain evidence="4 5">E84</strain>
    </source>
</reference>
<keyword evidence="5" id="KW-1185">Reference proteome</keyword>
<proteinExistence type="predicted"/>
<protein>
    <submittedName>
        <fullName evidence="4">Uncharacterized protein</fullName>
    </submittedName>
</protein>
<evidence type="ECO:0000259" key="2">
    <source>
        <dbReference type="Pfam" id="PF00535"/>
    </source>
</evidence>
<feature type="domain" description="Glycosyltransferase 2-like" evidence="2">
    <location>
        <begin position="96"/>
        <end position="194"/>
    </location>
</feature>
<accession>A0A365U7X6</accession>
<dbReference type="SUPFAM" id="SSF53448">
    <property type="entry name" value="Nucleotide-diphospho-sugar transferases"/>
    <property type="match status" value="1"/>
</dbReference>
<name>A0A365U7X6_9RHOB</name>
<evidence type="ECO:0000259" key="3">
    <source>
        <dbReference type="Pfam" id="PF02709"/>
    </source>
</evidence>
<dbReference type="Proteomes" id="UP000253370">
    <property type="component" value="Unassembled WGS sequence"/>
</dbReference>
<dbReference type="Gene3D" id="3.40.50.11340">
    <property type="match status" value="1"/>
</dbReference>
<dbReference type="AlphaFoldDB" id="A0A365U7X6"/>
<evidence type="ECO:0000313" key="4">
    <source>
        <dbReference type="EMBL" id="RBI84727.1"/>
    </source>
</evidence>
<dbReference type="InterPro" id="IPR001173">
    <property type="entry name" value="Glyco_trans_2-like"/>
</dbReference>
<dbReference type="Pfam" id="PF00535">
    <property type="entry name" value="Glycos_transf_2"/>
    <property type="match status" value="1"/>
</dbReference>
<comment type="caution">
    <text evidence="4">The sequence shown here is derived from an EMBL/GenBank/DDBJ whole genome shotgun (WGS) entry which is preliminary data.</text>
</comment>
<dbReference type="PANTHER" id="PTHR40743">
    <property type="entry name" value="NUCLEOTIDE-DIPHOSPHO-SUGAR TRANSFERASE CONTAINING PROTEIN"/>
    <property type="match status" value="1"/>
</dbReference>
<dbReference type="PANTHER" id="PTHR40743:SF1">
    <property type="entry name" value="POSSIBLE GLYCOSYLTRANSFERASE"/>
    <property type="match status" value="1"/>
</dbReference>
<dbReference type="GO" id="GO:0016740">
    <property type="term" value="F:transferase activity"/>
    <property type="evidence" value="ECO:0007669"/>
    <property type="project" value="UniProtKB-KW"/>
</dbReference>
<dbReference type="InterPro" id="IPR027791">
    <property type="entry name" value="Galactosyl_T_C"/>
</dbReference>
<evidence type="ECO:0000313" key="5">
    <source>
        <dbReference type="Proteomes" id="UP000253370"/>
    </source>
</evidence>
<feature type="domain" description="Galactosyltransferase C-terminal" evidence="3">
    <location>
        <begin position="215"/>
        <end position="265"/>
    </location>
</feature>
<organism evidence="4 5">
    <name type="scientific">Rhodosalinus halophilus</name>
    <dbReference type="NCBI Taxonomy" id="2259333"/>
    <lineage>
        <taxon>Bacteria</taxon>
        <taxon>Pseudomonadati</taxon>
        <taxon>Pseudomonadota</taxon>
        <taxon>Alphaproteobacteria</taxon>
        <taxon>Rhodobacterales</taxon>
        <taxon>Paracoccaceae</taxon>
        <taxon>Rhodosalinus</taxon>
    </lineage>
</organism>
<dbReference type="Gene3D" id="3.40.50.11350">
    <property type="match status" value="1"/>
</dbReference>
<evidence type="ECO:0000256" key="1">
    <source>
        <dbReference type="ARBA" id="ARBA00022679"/>
    </source>
</evidence>
<dbReference type="InterPro" id="IPR029044">
    <property type="entry name" value="Nucleotide-diphossugar_trans"/>
</dbReference>
<dbReference type="Gene3D" id="3.90.550.10">
    <property type="entry name" value="Spore Coat Polysaccharide Biosynthesis Protein SpsA, Chain A"/>
    <property type="match status" value="1"/>
</dbReference>
<dbReference type="EMBL" id="QNTQ01000010">
    <property type="protein sequence ID" value="RBI84727.1"/>
    <property type="molecule type" value="Genomic_DNA"/>
</dbReference>
<gene>
    <name evidence="4" type="ORF">DRV85_12320</name>
</gene>
<sequence>MNWKEVSQESMRSSLSRLYGDICHGRVTNRKDIVAALHAAHRQVAGASDRKAIDSYSRFARLIDIACARNGKPLNEIADFPQYLPSISEDGRPGTSVVTCSMNRNRNLVKALPSWLKHQEVCEIVIVDWSSEEPVRRALSDARVEDERIRILRVDGADRWVLSYAFNAGFRFSRYQKILKADADIVLSEDFFEKNELASLDAFVAGNWRKVGRGQEHTNGFFYASRRALAHIGGFNEYITTYGWDDDDLYGRLVQAGYERRDVAPDTIHHLLHSDSERTGAKHDDAATFRDVFESRTDFMIHRNRHLARLLPEWTRDQCQAILSVKNRSPDGATVEFSGEPAFEIPRETMLRASRSARRELLLKSHGGRVKDIPEQVIDRLMARENRLVAPLDFELAGLAPDELAPEDWPYLVIEPDPGLLRGPGRRARGDLDAAIRRLRTAATAARLHCIVKLPGEIGASCLPDSLRDLAALPSTAQLGELCTISVETLQEPDELPRGNLLLQLKREALEVAPRSAPELVAGRRRRLFIDAQHGLGNRLRAIGSAAAIAQATERELVIVWEPDHHCQARFHDLFEYAGAVIERCFPEDARKGAMAVYNYMTVEEGAAKDALVDGAKDGDIYARSAFVLKSPHSGWERENAFIRSLRPVEAVRALVESVRHPNDISAHVRMEAGPGRDQNSYDRPENWLASDHELIHKWRESSHFSRFTKRIDALIEEGTADTVFVAADLPETYDEFLKRYGDRIAWLPRELYDRSSDQLQYALADALLLGRARLMLGSTWSSFSELATRLAPGVLNREMSGKDF</sequence>
<keyword evidence="1" id="KW-0808">Transferase</keyword>
<dbReference type="Pfam" id="PF02709">
    <property type="entry name" value="Glyco_transf_7C"/>
    <property type="match status" value="1"/>
</dbReference>